<accession>A0AAN5BXU9</accession>
<dbReference type="Proteomes" id="UP001165205">
    <property type="component" value="Unassembled WGS sequence"/>
</dbReference>
<name>A0AAN5BXU9_ASPOZ</name>
<dbReference type="EMBL" id="BSYA01000283">
    <property type="protein sequence ID" value="GMG38169.1"/>
    <property type="molecule type" value="Genomic_DNA"/>
</dbReference>
<gene>
    <name evidence="7" type="ORF">Aory04_001291700</name>
</gene>
<keyword evidence="4 6" id="KW-1133">Transmembrane helix</keyword>
<evidence type="ECO:0000313" key="8">
    <source>
        <dbReference type="Proteomes" id="UP001165205"/>
    </source>
</evidence>
<keyword evidence="3 6" id="KW-0812">Transmembrane</keyword>
<evidence type="ECO:0000256" key="6">
    <source>
        <dbReference type="SAM" id="Phobius"/>
    </source>
</evidence>
<feature type="transmembrane region" description="Helical" evidence="6">
    <location>
        <begin position="87"/>
        <end position="106"/>
    </location>
</feature>
<evidence type="ECO:0000313" key="7">
    <source>
        <dbReference type="EMBL" id="GMG38169.1"/>
    </source>
</evidence>
<reference evidence="7" key="1">
    <citation type="submission" date="2023-04" db="EMBL/GenBank/DDBJ databases">
        <title>Aspergillus oryzae NBRC 4228.</title>
        <authorList>
            <person name="Ichikawa N."/>
            <person name="Sato H."/>
            <person name="Tonouchi N."/>
        </authorList>
    </citation>
    <scope>NUCLEOTIDE SEQUENCE</scope>
    <source>
        <strain evidence="7">NBRC 4228</strain>
    </source>
</reference>
<evidence type="ECO:0000256" key="2">
    <source>
        <dbReference type="ARBA" id="ARBA00022448"/>
    </source>
</evidence>
<comment type="caution">
    <text evidence="7">The sequence shown here is derived from an EMBL/GenBank/DDBJ whole genome shotgun (WGS) entry which is preliminary data.</text>
</comment>
<dbReference type="GO" id="GO:0022857">
    <property type="term" value="F:transmembrane transporter activity"/>
    <property type="evidence" value="ECO:0007669"/>
    <property type="project" value="UniProtKB-ARBA"/>
</dbReference>
<keyword evidence="5 6" id="KW-0472">Membrane</keyword>
<feature type="transmembrane region" description="Helical" evidence="6">
    <location>
        <begin position="45"/>
        <end position="67"/>
    </location>
</feature>
<feature type="transmembrane region" description="Helical" evidence="6">
    <location>
        <begin position="19"/>
        <end position="38"/>
    </location>
</feature>
<organism evidence="7 8">
    <name type="scientific">Aspergillus oryzae</name>
    <name type="common">Yellow koji mold</name>
    <dbReference type="NCBI Taxonomy" id="5062"/>
    <lineage>
        <taxon>Eukaryota</taxon>
        <taxon>Fungi</taxon>
        <taxon>Dikarya</taxon>
        <taxon>Ascomycota</taxon>
        <taxon>Pezizomycotina</taxon>
        <taxon>Eurotiomycetes</taxon>
        <taxon>Eurotiomycetidae</taxon>
        <taxon>Eurotiales</taxon>
        <taxon>Aspergillaceae</taxon>
        <taxon>Aspergillus</taxon>
        <taxon>Aspergillus subgen. Circumdati</taxon>
    </lineage>
</organism>
<keyword evidence="2" id="KW-0813">Transport</keyword>
<dbReference type="PANTHER" id="PTHR45649">
    <property type="entry name" value="AMINO-ACID PERMEASE BAT1"/>
    <property type="match status" value="1"/>
</dbReference>
<dbReference type="AlphaFoldDB" id="A0AAN5BXU9"/>
<protein>
    <submittedName>
        <fullName evidence="7">Unnamed protein product</fullName>
    </submittedName>
</protein>
<sequence>MLVGVIAINYPDSYTYEPWHVTLLVIAVAVVALMFNTFLAQKLPLIEGVILIVHCFGFFGILIPLWVLSPSVAPSEVFGSIEDRGDWGSNGLSCLVGLVGPIYALIGKCPEARPKRRV</sequence>
<comment type="subcellular location">
    <subcellularLocation>
        <location evidence="1">Membrane</location>
        <topology evidence="1">Multi-pass membrane protein</topology>
    </subcellularLocation>
</comment>
<evidence type="ECO:0000256" key="4">
    <source>
        <dbReference type="ARBA" id="ARBA00022989"/>
    </source>
</evidence>
<dbReference type="PANTHER" id="PTHR45649:SF2">
    <property type="entry name" value="ACID PERMEASE, PUTATIVE-RELATED"/>
    <property type="match status" value="1"/>
</dbReference>
<evidence type="ECO:0000256" key="3">
    <source>
        <dbReference type="ARBA" id="ARBA00022692"/>
    </source>
</evidence>
<proteinExistence type="predicted"/>
<evidence type="ECO:0000256" key="5">
    <source>
        <dbReference type="ARBA" id="ARBA00023136"/>
    </source>
</evidence>
<evidence type="ECO:0000256" key="1">
    <source>
        <dbReference type="ARBA" id="ARBA00004141"/>
    </source>
</evidence>
<dbReference type="GO" id="GO:0016020">
    <property type="term" value="C:membrane"/>
    <property type="evidence" value="ECO:0007669"/>
    <property type="project" value="UniProtKB-SubCell"/>
</dbReference>